<dbReference type="InterPro" id="IPR002068">
    <property type="entry name" value="A-crystallin/Hsp20_dom"/>
</dbReference>
<evidence type="ECO:0000256" key="2">
    <source>
        <dbReference type="RuleBase" id="RU003616"/>
    </source>
</evidence>
<dbReference type="EMBL" id="FR695864">
    <property type="protein sequence ID" value="CBX27056.1"/>
    <property type="molecule type" value="Genomic_DNA"/>
</dbReference>
<dbReference type="PANTHER" id="PTHR11527">
    <property type="entry name" value="HEAT-SHOCK PROTEIN 20 FAMILY MEMBER"/>
    <property type="match status" value="1"/>
</dbReference>
<feature type="domain" description="SHSP" evidence="3">
    <location>
        <begin position="64"/>
        <end position="174"/>
    </location>
</feature>
<evidence type="ECO:0000259" key="3">
    <source>
        <dbReference type="PROSITE" id="PS01031"/>
    </source>
</evidence>
<evidence type="ECO:0000256" key="1">
    <source>
        <dbReference type="PROSITE-ProRule" id="PRU00285"/>
    </source>
</evidence>
<evidence type="ECO:0000313" key="4">
    <source>
        <dbReference type="EMBL" id="CBX27056.1"/>
    </source>
</evidence>
<organism evidence="4">
    <name type="scientific">uncultured Desulfobacterium sp</name>
    <dbReference type="NCBI Taxonomy" id="201089"/>
    <lineage>
        <taxon>Bacteria</taxon>
        <taxon>Pseudomonadati</taxon>
        <taxon>Thermodesulfobacteriota</taxon>
        <taxon>Desulfobacteria</taxon>
        <taxon>Desulfobacterales</taxon>
        <taxon>Desulfobacteriaceae</taxon>
        <taxon>Desulfobacterium</taxon>
        <taxon>environmental samples</taxon>
    </lineage>
</organism>
<accession>E1Y912</accession>
<reference evidence="4" key="1">
    <citation type="journal article" date="2011" name="Environ. Microbiol.">
        <title>Genomic insights into the metabolic potential of the polycyclic aromatic hydrocarbon degrading sulfate-reducing Deltaproteobacterium N47.</title>
        <authorList>
            <person name="Bergmann F."/>
            <person name="Selesi D."/>
            <person name="Weinmaier T."/>
            <person name="Tischler P."/>
            <person name="Rattei T."/>
            <person name="Meckenstock R.U."/>
        </authorList>
    </citation>
    <scope>NUCLEOTIDE SEQUENCE</scope>
</reference>
<name>E1Y912_9BACT</name>
<protein>
    <recommendedName>
        <fullName evidence="3">SHSP domain-containing protein</fullName>
    </recommendedName>
</protein>
<sequence>MGEKSCKKRTIRLNIKEGQQMVTRRIFDFPEIGRRGFFAEMDKMKKQIDALSGLVFRTSPSWGYTGAGVFPLINITENLNNYYVRAELPGLNAEDLDIQVMGKNLTISGERKISSEGKDIKYHRSEREAGKFSRIIGLPGEINTENVEAQMKNGLLTVVIPKSEAAKPKQITVK</sequence>
<dbReference type="Gene3D" id="2.60.40.790">
    <property type="match status" value="1"/>
</dbReference>
<gene>
    <name evidence="4" type="ORF">N47_A10850</name>
</gene>
<comment type="similarity">
    <text evidence="1 2">Belongs to the small heat shock protein (HSP20) family.</text>
</comment>
<dbReference type="InterPro" id="IPR008978">
    <property type="entry name" value="HSP20-like_chaperone"/>
</dbReference>
<dbReference type="SUPFAM" id="SSF49764">
    <property type="entry name" value="HSP20-like chaperones"/>
    <property type="match status" value="1"/>
</dbReference>
<dbReference type="AlphaFoldDB" id="E1Y912"/>
<dbReference type="Pfam" id="PF00011">
    <property type="entry name" value="HSP20"/>
    <property type="match status" value="1"/>
</dbReference>
<dbReference type="InterPro" id="IPR031107">
    <property type="entry name" value="Small_HSP"/>
</dbReference>
<proteinExistence type="inferred from homology"/>
<dbReference type="CDD" id="cd06464">
    <property type="entry name" value="ACD_sHsps-like"/>
    <property type="match status" value="1"/>
</dbReference>
<dbReference type="PROSITE" id="PS01031">
    <property type="entry name" value="SHSP"/>
    <property type="match status" value="1"/>
</dbReference>